<evidence type="ECO:0000313" key="3">
    <source>
        <dbReference type="Proteomes" id="UP001222325"/>
    </source>
</evidence>
<dbReference type="AlphaFoldDB" id="A0AAD6TVL2"/>
<gene>
    <name evidence="2" type="ORF">B0H15DRAFT_570688</name>
</gene>
<keyword evidence="1" id="KW-0732">Signal</keyword>
<organism evidence="2 3">
    <name type="scientific">Mycena belliarum</name>
    <dbReference type="NCBI Taxonomy" id="1033014"/>
    <lineage>
        <taxon>Eukaryota</taxon>
        <taxon>Fungi</taxon>
        <taxon>Dikarya</taxon>
        <taxon>Basidiomycota</taxon>
        <taxon>Agaricomycotina</taxon>
        <taxon>Agaricomycetes</taxon>
        <taxon>Agaricomycetidae</taxon>
        <taxon>Agaricales</taxon>
        <taxon>Marasmiineae</taxon>
        <taxon>Mycenaceae</taxon>
        <taxon>Mycena</taxon>
    </lineage>
</organism>
<dbReference type="Proteomes" id="UP001222325">
    <property type="component" value="Unassembled WGS sequence"/>
</dbReference>
<proteinExistence type="predicted"/>
<reference evidence="2" key="1">
    <citation type="submission" date="2023-03" db="EMBL/GenBank/DDBJ databases">
        <title>Massive genome expansion in bonnet fungi (Mycena s.s.) driven by repeated elements and novel gene families across ecological guilds.</title>
        <authorList>
            <consortium name="Lawrence Berkeley National Laboratory"/>
            <person name="Harder C.B."/>
            <person name="Miyauchi S."/>
            <person name="Viragh M."/>
            <person name="Kuo A."/>
            <person name="Thoen E."/>
            <person name="Andreopoulos B."/>
            <person name="Lu D."/>
            <person name="Skrede I."/>
            <person name="Drula E."/>
            <person name="Henrissat B."/>
            <person name="Morin E."/>
            <person name="Kohler A."/>
            <person name="Barry K."/>
            <person name="LaButti K."/>
            <person name="Morin E."/>
            <person name="Salamov A."/>
            <person name="Lipzen A."/>
            <person name="Mereny Z."/>
            <person name="Hegedus B."/>
            <person name="Baldrian P."/>
            <person name="Stursova M."/>
            <person name="Weitz H."/>
            <person name="Taylor A."/>
            <person name="Grigoriev I.V."/>
            <person name="Nagy L.G."/>
            <person name="Martin F."/>
            <person name="Kauserud H."/>
        </authorList>
    </citation>
    <scope>NUCLEOTIDE SEQUENCE</scope>
    <source>
        <strain evidence="2">CBHHK173m</strain>
    </source>
</reference>
<evidence type="ECO:0008006" key="4">
    <source>
        <dbReference type="Google" id="ProtNLM"/>
    </source>
</evidence>
<feature type="chain" id="PRO_5042037302" description="Secreted protein" evidence="1">
    <location>
        <begin position="23"/>
        <end position="93"/>
    </location>
</feature>
<sequence length="93" mass="10645">MNRWARLPQHSFSLFLILEAQSIDLLKSRAPRLRCGRTCSSASILLDLAAVKVISRLESLGTKTVFQNFNTQCTLRRTQCIRMYAQGWWLSLG</sequence>
<accession>A0AAD6TVL2</accession>
<comment type="caution">
    <text evidence="2">The sequence shown here is derived from an EMBL/GenBank/DDBJ whole genome shotgun (WGS) entry which is preliminary data.</text>
</comment>
<keyword evidence="3" id="KW-1185">Reference proteome</keyword>
<evidence type="ECO:0000313" key="2">
    <source>
        <dbReference type="EMBL" id="KAJ7076967.1"/>
    </source>
</evidence>
<evidence type="ECO:0000256" key="1">
    <source>
        <dbReference type="SAM" id="SignalP"/>
    </source>
</evidence>
<name>A0AAD6TVL2_9AGAR</name>
<dbReference type="EMBL" id="JARJCN010000076">
    <property type="protein sequence ID" value="KAJ7076967.1"/>
    <property type="molecule type" value="Genomic_DNA"/>
</dbReference>
<feature type="signal peptide" evidence="1">
    <location>
        <begin position="1"/>
        <end position="22"/>
    </location>
</feature>
<protein>
    <recommendedName>
        <fullName evidence="4">Secreted protein</fullName>
    </recommendedName>
</protein>